<dbReference type="EMBL" id="BARS01045392">
    <property type="protein sequence ID" value="GAG32162.1"/>
    <property type="molecule type" value="Genomic_DNA"/>
</dbReference>
<accession>X0X9S6</accession>
<protein>
    <submittedName>
        <fullName evidence="1">Uncharacterized protein</fullName>
    </submittedName>
</protein>
<name>X0X9S6_9ZZZZ</name>
<feature type="non-terminal residue" evidence="1">
    <location>
        <position position="132"/>
    </location>
</feature>
<organism evidence="1">
    <name type="scientific">marine sediment metagenome</name>
    <dbReference type="NCBI Taxonomy" id="412755"/>
    <lineage>
        <taxon>unclassified sequences</taxon>
        <taxon>metagenomes</taxon>
        <taxon>ecological metagenomes</taxon>
    </lineage>
</organism>
<reference evidence="1" key="1">
    <citation type="journal article" date="2014" name="Front. Microbiol.">
        <title>High frequency of phylogenetically diverse reductive dehalogenase-homologous genes in deep subseafloor sedimentary metagenomes.</title>
        <authorList>
            <person name="Kawai M."/>
            <person name="Futagami T."/>
            <person name="Toyoda A."/>
            <person name="Takaki Y."/>
            <person name="Nishi S."/>
            <person name="Hori S."/>
            <person name="Arai W."/>
            <person name="Tsubouchi T."/>
            <person name="Morono Y."/>
            <person name="Uchiyama I."/>
            <person name="Ito T."/>
            <person name="Fujiyama A."/>
            <person name="Inagaki F."/>
            <person name="Takami H."/>
        </authorList>
    </citation>
    <scope>NUCLEOTIDE SEQUENCE</scope>
    <source>
        <strain evidence="1">Expedition CK06-06</strain>
    </source>
</reference>
<proteinExistence type="predicted"/>
<dbReference type="AlphaFoldDB" id="X0X9S6"/>
<sequence>MAVEANTYAEHEDVERLIGDIVEDRTFETDTVPSLAQVESELDNVAADLNRELDQVGYTVPVSETDYPTAYAYLKAANAYGAAAVLLGVLPAETYNPDEDVEQPSDTRINMYAVKLKSALKAIRENRLRAGR</sequence>
<evidence type="ECO:0000313" key="1">
    <source>
        <dbReference type="EMBL" id="GAG32162.1"/>
    </source>
</evidence>
<gene>
    <name evidence="1" type="ORF">S01H1_68442</name>
</gene>
<comment type="caution">
    <text evidence="1">The sequence shown here is derived from an EMBL/GenBank/DDBJ whole genome shotgun (WGS) entry which is preliminary data.</text>
</comment>